<dbReference type="RefSeq" id="WP_129474191.1">
    <property type="nucleotide sequence ID" value="NZ_SDWS01000002.1"/>
</dbReference>
<gene>
    <name evidence="1" type="ORF">EUA06_06480</name>
</gene>
<dbReference type="EMBL" id="SDWS01000002">
    <property type="protein sequence ID" value="RYB92586.1"/>
    <property type="molecule type" value="Genomic_DNA"/>
</dbReference>
<reference evidence="1 2" key="1">
    <citation type="submission" date="2019-01" db="EMBL/GenBank/DDBJ databases">
        <title>Novel species of Nocardioides.</title>
        <authorList>
            <person name="Liu Q."/>
            <person name="Xin Y.-H."/>
        </authorList>
    </citation>
    <scope>NUCLEOTIDE SEQUENCE [LARGE SCALE GENOMIC DNA]</scope>
    <source>
        <strain evidence="1 2">HLT3-15</strain>
    </source>
</reference>
<evidence type="ECO:0000313" key="1">
    <source>
        <dbReference type="EMBL" id="RYB92586.1"/>
    </source>
</evidence>
<protein>
    <recommendedName>
        <fullName evidence="3">HPr kinase/phosphorylase C-terminal domain-containing protein</fullName>
    </recommendedName>
</protein>
<dbReference type="Gene3D" id="3.40.50.300">
    <property type="entry name" value="P-loop containing nucleotide triphosphate hydrolases"/>
    <property type="match status" value="1"/>
</dbReference>
<dbReference type="InterPro" id="IPR027417">
    <property type="entry name" value="P-loop_NTPase"/>
</dbReference>
<evidence type="ECO:0008006" key="3">
    <source>
        <dbReference type="Google" id="ProtNLM"/>
    </source>
</evidence>
<dbReference type="OrthoDB" id="9791280at2"/>
<name>A0A4Q2RV98_9ACTN</name>
<sequence>MSGPNDPGGGEEGGWGCRLHGLDLLTRVDLHARRPRAADGADVRVDLGATVPSTTRTPAGHLTAQWSTDSGLTASFVSRADGSHLLRFGSTCDVVVDSRAEHVTLHMVDGVPEAMGAVIVGGTVLAYLLMLRGETVLHASAVDVGGRAVAFIGSSGMGKTTLATLMCRDSGLLITDDVLRLGRRADGLDACALGATEVRLRAAAAGLSGEFAEGVSDRLTADDRRAVSVPAATEEGVPLAAMVIPRPRRNSPELTLTRLRPAAAAMSMLGFPRILGLRDERMLAAQFDQMVDLGGRVPVFVADVPWGPPFPTDLSSRMLESLDAQLDDRWEAAATPVRPT</sequence>
<dbReference type="Proteomes" id="UP000291838">
    <property type="component" value="Unassembled WGS sequence"/>
</dbReference>
<comment type="caution">
    <text evidence="1">The sequence shown here is derived from an EMBL/GenBank/DDBJ whole genome shotgun (WGS) entry which is preliminary data.</text>
</comment>
<accession>A0A4Q2RV98</accession>
<evidence type="ECO:0000313" key="2">
    <source>
        <dbReference type="Proteomes" id="UP000291838"/>
    </source>
</evidence>
<dbReference type="SUPFAM" id="SSF53795">
    <property type="entry name" value="PEP carboxykinase-like"/>
    <property type="match status" value="1"/>
</dbReference>
<dbReference type="AlphaFoldDB" id="A0A4Q2RV98"/>
<organism evidence="1 2">
    <name type="scientific">Nocardioides glacieisoli</name>
    <dbReference type="NCBI Taxonomy" id="1168730"/>
    <lineage>
        <taxon>Bacteria</taxon>
        <taxon>Bacillati</taxon>
        <taxon>Actinomycetota</taxon>
        <taxon>Actinomycetes</taxon>
        <taxon>Propionibacteriales</taxon>
        <taxon>Nocardioidaceae</taxon>
        <taxon>Nocardioides</taxon>
    </lineage>
</organism>
<keyword evidence="2" id="KW-1185">Reference proteome</keyword>
<proteinExistence type="predicted"/>